<accession>A0A5B7K1S1</accession>
<dbReference type="Proteomes" id="UP000324222">
    <property type="component" value="Unassembled WGS sequence"/>
</dbReference>
<comment type="caution">
    <text evidence="1">The sequence shown here is derived from an EMBL/GenBank/DDBJ whole genome shotgun (WGS) entry which is preliminary data.</text>
</comment>
<organism evidence="1 2">
    <name type="scientific">Portunus trituberculatus</name>
    <name type="common">Swimming crab</name>
    <name type="synonym">Neptunus trituberculatus</name>
    <dbReference type="NCBI Taxonomy" id="210409"/>
    <lineage>
        <taxon>Eukaryota</taxon>
        <taxon>Metazoa</taxon>
        <taxon>Ecdysozoa</taxon>
        <taxon>Arthropoda</taxon>
        <taxon>Crustacea</taxon>
        <taxon>Multicrustacea</taxon>
        <taxon>Malacostraca</taxon>
        <taxon>Eumalacostraca</taxon>
        <taxon>Eucarida</taxon>
        <taxon>Decapoda</taxon>
        <taxon>Pleocyemata</taxon>
        <taxon>Brachyura</taxon>
        <taxon>Eubrachyura</taxon>
        <taxon>Portunoidea</taxon>
        <taxon>Portunidae</taxon>
        <taxon>Portuninae</taxon>
        <taxon>Portunus</taxon>
    </lineage>
</organism>
<gene>
    <name evidence="1" type="ORF">E2C01_096446</name>
</gene>
<evidence type="ECO:0000313" key="1">
    <source>
        <dbReference type="EMBL" id="MPD00940.1"/>
    </source>
</evidence>
<dbReference type="EMBL" id="VSRR010125023">
    <property type="protein sequence ID" value="MPD00940.1"/>
    <property type="molecule type" value="Genomic_DNA"/>
</dbReference>
<name>A0A5B7K1S1_PORTR</name>
<reference evidence="1 2" key="1">
    <citation type="submission" date="2019-05" db="EMBL/GenBank/DDBJ databases">
        <title>Another draft genome of Portunus trituberculatus and its Hox gene families provides insights of decapod evolution.</title>
        <authorList>
            <person name="Jeong J.-H."/>
            <person name="Song I."/>
            <person name="Kim S."/>
            <person name="Choi T."/>
            <person name="Kim D."/>
            <person name="Ryu S."/>
            <person name="Kim W."/>
        </authorList>
    </citation>
    <scope>NUCLEOTIDE SEQUENCE [LARGE SCALE GENOMIC DNA]</scope>
    <source>
        <tissue evidence="1">Muscle</tissue>
    </source>
</reference>
<keyword evidence="2" id="KW-1185">Reference proteome</keyword>
<protein>
    <submittedName>
        <fullName evidence="1">Uncharacterized protein</fullName>
    </submittedName>
</protein>
<proteinExistence type="predicted"/>
<evidence type="ECO:0000313" key="2">
    <source>
        <dbReference type="Proteomes" id="UP000324222"/>
    </source>
</evidence>
<sequence>MYALQHLKRPGQCRVHVIVVMIAKTGKGGTGKASQQVTAVFALCSVVVTQLINLAQVLTGKSIMACRPFLVA</sequence>
<dbReference type="AlphaFoldDB" id="A0A5B7K1S1"/>